<feature type="transmembrane region" description="Helical" evidence="10">
    <location>
        <begin position="12"/>
        <end position="35"/>
    </location>
</feature>
<organism evidence="11 12">
    <name type="scientific">Saccoglossus kowalevskii</name>
    <name type="common">Acorn worm</name>
    <dbReference type="NCBI Taxonomy" id="10224"/>
    <lineage>
        <taxon>Eukaryota</taxon>
        <taxon>Metazoa</taxon>
        <taxon>Hemichordata</taxon>
        <taxon>Enteropneusta</taxon>
        <taxon>Harrimaniidae</taxon>
        <taxon>Saccoglossus</taxon>
    </lineage>
</organism>
<proteinExistence type="inferred from homology"/>
<evidence type="ECO:0000313" key="11">
    <source>
        <dbReference type="Proteomes" id="UP000694865"/>
    </source>
</evidence>
<evidence type="ECO:0000256" key="8">
    <source>
        <dbReference type="ARBA" id="ARBA00023136"/>
    </source>
</evidence>
<accession>A0ABM0LTZ0</accession>
<sequence length="341" mass="39767">MSYVRVLQQKPIHRLSLGASLFLTACLTFYVFVVYRDYSVPLNTDTGVVVLDSRLLYPDYGIWNWSQSSTASFNTTATDLVFYNKVGKCGSRSLVYLLRRLGRINNFTSAGQSKTPNSKSRYLTPTDQLELVQRITSLPRPATFYRHTVFIDFLRFGAQRPIYINIIRRPLDRLVSEYYFKRFGDDKNSSKGFLGETKYQSFDDCVLLNKSECRGDNIFYIIPYFCGQQQQCRSATEWALQTAKVNVINHFLVVGLSEEYENTLRVLEKMLPQFFTTAVRAFKTPGVIPSTKTRKKQPPKPEVVKIMTERLKLEIEFYEFIKDRFQRLKRQLQIDVHDNYL</sequence>
<keyword evidence="9" id="KW-0325">Glycoprotein</keyword>
<keyword evidence="11" id="KW-1185">Reference proteome</keyword>
<evidence type="ECO:0000256" key="3">
    <source>
        <dbReference type="ARBA" id="ARBA00022679"/>
    </source>
</evidence>
<dbReference type="Pfam" id="PF03567">
    <property type="entry name" value="Sulfotransfer_2"/>
    <property type="match status" value="1"/>
</dbReference>
<gene>
    <name evidence="12" type="primary">LOC100370639</name>
</gene>
<keyword evidence="4 10" id="KW-0812">Transmembrane</keyword>
<comment type="subcellular location">
    <subcellularLocation>
        <location evidence="1">Golgi apparatus membrane</location>
        <topology evidence="1">Single-pass type II membrane protein</topology>
    </subcellularLocation>
</comment>
<dbReference type="PANTHER" id="PTHR12129">
    <property type="entry name" value="HEPARAN SULFATE 2-O-SULFOTRANSFERASE"/>
    <property type="match status" value="1"/>
</dbReference>
<evidence type="ECO:0000256" key="4">
    <source>
        <dbReference type="ARBA" id="ARBA00022692"/>
    </source>
</evidence>
<keyword evidence="6 10" id="KW-1133">Transmembrane helix</keyword>
<protein>
    <submittedName>
        <fullName evidence="12">Uronyl 2-sulfotransferase-like</fullName>
    </submittedName>
</protein>
<keyword evidence="8 10" id="KW-0472">Membrane</keyword>
<evidence type="ECO:0000256" key="5">
    <source>
        <dbReference type="ARBA" id="ARBA00022968"/>
    </source>
</evidence>
<dbReference type="Proteomes" id="UP000694865">
    <property type="component" value="Unplaced"/>
</dbReference>
<dbReference type="InterPro" id="IPR005331">
    <property type="entry name" value="Sulfotransferase"/>
</dbReference>
<evidence type="ECO:0000256" key="7">
    <source>
        <dbReference type="ARBA" id="ARBA00023034"/>
    </source>
</evidence>
<evidence type="ECO:0000256" key="6">
    <source>
        <dbReference type="ARBA" id="ARBA00022989"/>
    </source>
</evidence>
<keyword evidence="5" id="KW-0735">Signal-anchor</keyword>
<keyword evidence="3" id="KW-0808">Transferase</keyword>
<dbReference type="InterPro" id="IPR007734">
    <property type="entry name" value="Heparan_SO4_2-O-STrfase"/>
</dbReference>
<dbReference type="InterPro" id="IPR027417">
    <property type="entry name" value="P-loop_NTPase"/>
</dbReference>
<dbReference type="GeneID" id="100370639"/>
<evidence type="ECO:0000256" key="1">
    <source>
        <dbReference type="ARBA" id="ARBA00004323"/>
    </source>
</evidence>
<evidence type="ECO:0000313" key="12">
    <source>
        <dbReference type="RefSeq" id="XP_006811231.1"/>
    </source>
</evidence>
<name>A0ABM0LTZ0_SACKO</name>
<dbReference type="SUPFAM" id="SSF52540">
    <property type="entry name" value="P-loop containing nucleoside triphosphate hydrolases"/>
    <property type="match status" value="1"/>
</dbReference>
<dbReference type="Gene3D" id="3.40.50.300">
    <property type="entry name" value="P-loop containing nucleotide triphosphate hydrolases"/>
    <property type="match status" value="1"/>
</dbReference>
<evidence type="ECO:0000256" key="2">
    <source>
        <dbReference type="ARBA" id="ARBA00010569"/>
    </source>
</evidence>
<dbReference type="PANTHER" id="PTHR12129:SF15">
    <property type="entry name" value="URONYL 2-SULFOTRANSFERASE"/>
    <property type="match status" value="1"/>
</dbReference>
<keyword evidence="7" id="KW-0333">Golgi apparatus</keyword>
<dbReference type="RefSeq" id="XP_006811231.1">
    <property type="nucleotide sequence ID" value="XM_006811168.1"/>
</dbReference>
<dbReference type="PROSITE" id="PS51257">
    <property type="entry name" value="PROKAR_LIPOPROTEIN"/>
    <property type="match status" value="1"/>
</dbReference>
<reference evidence="12" key="1">
    <citation type="submission" date="2025-08" db="UniProtKB">
        <authorList>
            <consortium name="RefSeq"/>
        </authorList>
    </citation>
    <scope>IDENTIFICATION</scope>
    <source>
        <tissue evidence="12">Testes</tissue>
    </source>
</reference>
<evidence type="ECO:0000256" key="9">
    <source>
        <dbReference type="ARBA" id="ARBA00023180"/>
    </source>
</evidence>
<evidence type="ECO:0000256" key="10">
    <source>
        <dbReference type="SAM" id="Phobius"/>
    </source>
</evidence>
<comment type="similarity">
    <text evidence="2">Belongs to the sulfotransferase 3 family.</text>
</comment>